<keyword evidence="2" id="KW-1185">Reference proteome</keyword>
<reference evidence="1 2" key="1">
    <citation type="submission" date="2018-11" db="EMBL/GenBank/DDBJ databases">
        <authorList>
            <consortium name="Pathogen Informatics"/>
        </authorList>
    </citation>
    <scope>NUCLEOTIDE SEQUENCE [LARGE SCALE GENOMIC DNA]</scope>
    <source>
        <strain evidence="1 2">Zambia</strain>
    </source>
</reference>
<evidence type="ECO:0000313" key="2">
    <source>
        <dbReference type="Proteomes" id="UP000277204"/>
    </source>
</evidence>
<gene>
    <name evidence="1" type="ORF">SMRZ_LOCUS6468</name>
</gene>
<dbReference type="EMBL" id="UZAI01002418">
    <property type="protein sequence ID" value="VDO71352.1"/>
    <property type="molecule type" value="Genomic_DNA"/>
</dbReference>
<sequence>MRDELCNILEHINSPSAYAPSLGCSQVETEHIIDFSMCGISPYRFGINYLANSC</sequence>
<proteinExistence type="predicted"/>
<organism evidence="1 2">
    <name type="scientific">Schistosoma margrebowiei</name>
    <dbReference type="NCBI Taxonomy" id="48269"/>
    <lineage>
        <taxon>Eukaryota</taxon>
        <taxon>Metazoa</taxon>
        <taxon>Spiralia</taxon>
        <taxon>Lophotrochozoa</taxon>
        <taxon>Platyhelminthes</taxon>
        <taxon>Trematoda</taxon>
        <taxon>Digenea</taxon>
        <taxon>Strigeidida</taxon>
        <taxon>Schistosomatoidea</taxon>
        <taxon>Schistosomatidae</taxon>
        <taxon>Schistosoma</taxon>
    </lineage>
</organism>
<accession>A0A3P8BHD4</accession>
<protein>
    <submittedName>
        <fullName evidence="1">Uncharacterized protein</fullName>
    </submittedName>
</protein>
<dbReference type="AlphaFoldDB" id="A0A3P8BHD4"/>
<evidence type="ECO:0000313" key="1">
    <source>
        <dbReference type="EMBL" id="VDO71352.1"/>
    </source>
</evidence>
<name>A0A3P8BHD4_9TREM</name>
<dbReference type="Proteomes" id="UP000277204">
    <property type="component" value="Unassembled WGS sequence"/>
</dbReference>